<accession>A0ABW6GQN1</accession>
<protein>
    <submittedName>
        <fullName evidence="2">Uncharacterized protein</fullName>
    </submittedName>
</protein>
<feature type="compositionally biased region" description="Low complexity" evidence="1">
    <location>
        <begin position="18"/>
        <end position="35"/>
    </location>
</feature>
<dbReference type="Proteomes" id="UP001599542">
    <property type="component" value="Unassembled WGS sequence"/>
</dbReference>
<reference evidence="2 3" key="1">
    <citation type="submission" date="2024-09" db="EMBL/GenBank/DDBJ databases">
        <title>The Natural Products Discovery Center: Release of the First 8490 Sequenced Strains for Exploring Actinobacteria Biosynthetic Diversity.</title>
        <authorList>
            <person name="Kalkreuter E."/>
            <person name="Kautsar S.A."/>
            <person name="Yang D."/>
            <person name="Bader C.D."/>
            <person name="Teijaro C.N."/>
            <person name="Fluegel L."/>
            <person name="Davis C.M."/>
            <person name="Simpson J.R."/>
            <person name="Lauterbach L."/>
            <person name="Steele A.D."/>
            <person name="Gui C."/>
            <person name="Meng S."/>
            <person name="Li G."/>
            <person name="Viehrig K."/>
            <person name="Ye F."/>
            <person name="Su P."/>
            <person name="Kiefer A.F."/>
            <person name="Nichols A."/>
            <person name="Cepeda A.J."/>
            <person name="Yan W."/>
            <person name="Fan B."/>
            <person name="Jiang Y."/>
            <person name="Adhikari A."/>
            <person name="Zheng C.-J."/>
            <person name="Schuster L."/>
            <person name="Cowan T.M."/>
            <person name="Smanski M.J."/>
            <person name="Chevrette M.G."/>
            <person name="De Carvalho L.P.S."/>
            <person name="Shen B."/>
        </authorList>
    </citation>
    <scope>NUCLEOTIDE SEQUENCE [LARGE SCALE GENOMIC DNA]</scope>
    <source>
        <strain evidence="2 3">NPDC058753</strain>
    </source>
</reference>
<dbReference type="EMBL" id="JBHYPX010000053">
    <property type="protein sequence ID" value="MFE1355034.1"/>
    <property type="molecule type" value="Genomic_DNA"/>
</dbReference>
<sequence>MPSTPPTDTADRPERARTPAQAPAPAAEPGRAAAAPVPMRALLASCRAAEAVSTPPERTAA</sequence>
<evidence type="ECO:0000256" key="1">
    <source>
        <dbReference type="SAM" id="MobiDB-lite"/>
    </source>
</evidence>
<name>A0ABW6GQN1_9ACTN</name>
<dbReference type="RefSeq" id="WP_380329123.1">
    <property type="nucleotide sequence ID" value="NZ_JBHYPW010000054.1"/>
</dbReference>
<evidence type="ECO:0000313" key="2">
    <source>
        <dbReference type="EMBL" id="MFE1355034.1"/>
    </source>
</evidence>
<evidence type="ECO:0000313" key="3">
    <source>
        <dbReference type="Proteomes" id="UP001599542"/>
    </source>
</evidence>
<feature type="region of interest" description="Disordered" evidence="1">
    <location>
        <begin position="1"/>
        <end position="35"/>
    </location>
</feature>
<proteinExistence type="predicted"/>
<comment type="caution">
    <text evidence="2">The sequence shown here is derived from an EMBL/GenBank/DDBJ whole genome shotgun (WGS) entry which is preliminary data.</text>
</comment>
<organism evidence="2 3">
    <name type="scientific">Kitasatospora phosalacinea</name>
    <dbReference type="NCBI Taxonomy" id="2065"/>
    <lineage>
        <taxon>Bacteria</taxon>
        <taxon>Bacillati</taxon>
        <taxon>Actinomycetota</taxon>
        <taxon>Actinomycetes</taxon>
        <taxon>Kitasatosporales</taxon>
        <taxon>Streptomycetaceae</taxon>
        <taxon>Kitasatospora</taxon>
    </lineage>
</organism>
<gene>
    <name evidence="2" type="ORF">ACFW6T_23895</name>
</gene>
<keyword evidence="3" id="KW-1185">Reference proteome</keyword>